<keyword evidence="5 6" id="KW-0067">ATP-binding</keyword>
<evidence type="ECO:0000256" key="1">
    <source>
        <dbReference type="ARBA" id="ARBA00022527"/>
    </source>
</evidence>
<reference evidence="10" key="1">
    <citation type="journal article" date="2016" name="Nat. Biotechnol.">
        <title>Sequencing wild and cultivated cassava and related species reveals extensive interspecific hybridization and genetic diversity.</title>
        <authorList>
            <person name="Bredeson J.V."/>
            <person name="Lyons J.B."/>
            <person name="Prochnik S.E."/>
            <person name="Wu G.A."/>
            <person name="Ha C.M."/>
            <person name="Edsinger-Gonzales E."/>
            <person name="Grimwood J."/>
            <person name="Schmutz J."/>
            <person name="Rabbi I.Y."/>
            <person name="Egesi C."/>
            <person name="Nauluvula P."/>
            <person name="Lebot V."/>
            <person name="Ndunguru J."/>
            <person name="Mkamilo G."/>
            <person name="Bart R.S."/>
            <person name="Setter T.L."/>
            <person name="Gleadow R.M."/>
            <person name="Kulakow P."/>
            <person name="Ferguson M.E."/>
            <person name="Rounsley S."/>
            <person name="Rokhsar D.S."/>
        </authorList>
    </citation>
    <scope>NUCLEOTIDE SEQUENCE [LARGE SCALE GENOMIC DNA]</scope>
    <source>
        <strain evidence="10">cv. AM560-2</strain>
    </source>
</reference>
<gene>
    <name evidence="9" type="ORF">MANES_02G147200v8</name>
</gene>
<protein>
    <recommendedName>
        <fullName evidence="8">Protein kinase domain-containing protein</fullName>
    </recommendedName>
</protein>
<dbReference type="PROSITE" id="PS00107">
    <property type="entry name" value="PROTEIN_KINASE_ATP"/>
    <property type="match status" value="1"/>
</dbReference>
<dbReference type="PROSITE" id="PS50011">
    <property type="entry name" value="PROTEIN_KINASE_DOM"/>
    <property type="match status" value="1"/>
</dbReference>
<dbReference type="GO" id="GO:0004674">
    <property type="term" value="F:protein serine/threonine kinase activity"/>
    <property type="evidence" value="ECO:0007669"/>
    <property type="project" value="UniProtKB-KW"/>
</dbReference>
<evidence type="ECO:0000256" key="7">
    <source>
        <dbReference type="RuleBase" id="RU000304"/>
    </source>
</evidence>
<name>A0A2C9WDZ1_MANES</name>
<evidence type="ECO:0000256" key="4">
    <source>
        <dbReference type="ARBA" id="ARBA00022777"/>
    </source>
</evidence>
<dbReference type="Gene3D" id="1.10.510.10">
    <property type="entry name" value="Transferase(Phosphotransferase) domain 1"/>
    <property type="match status" value="1"/>
</dbReference>
<dbReference type="EMBL" id="CM004388">
    <property type="protein sequence ID" value="OAY58071.1"/>
    <property type="molecule type" value="Genomic_DNA"/>
</dbReference>
<comment type="caution">
    <text evidence="9">The sequence shown here is derived from an EMBL/GenBank/DDBJ whole genome shotgun (WGS) entry which is preliminary data.</text>
</comment>
<evidence type="ECO:0000256" key="3">
    <source>
        <dbReference type="ARBA" id="ARBA00022741"/>
    </source>
</evidence>
<dbReference type="InterPro" id="IPR011009">
    <property type="entry name" value="Kinase-like_dom_sf"/>
</dbReference>
<dbReference type="PANTHER" id="PTHR46146">
    <property type="entry name" value="SERINE/THREONINE-PROTEIN KINASE-LIKE PROTEIN CCR4"/>
    <property type="match status" value="1"/>
</dbReference>
<evidence type="ECO:0000256" key="2">
    <source>
        <dbReference type="ARBA" id="ARBA00022679"/>
    </source>
</evidence>
<dbReference type="Proteomes" id="UP000091857">
    <property type="component" value="Chromosome 2"/>
</dbReference>
<feature type="binding site" evidence="6">
    <location>
        <position position="76"/>
    </location>
    <ligand>
        <name>ATP</name>
        <dbReference type="ChEBI" id="CHEBI:30616"/>
    </ligand>
</feature>
<dbReference type="SUPFAM" id="SSF56112">
    <property type="entry name" value="Protein kinase-like (PK-like)"/>
    <property type="match status" value="1"/>
</dbReference>
<dbReference type="PROSITE" id="PS00108">
    <property type="entry name" value="PROTEIN_KINASE_ST"/>
    <property type="match status" value="1"/>
</dbReference>
<dbReference type="InterPro" id="IPR001245">
    <property type="entry name" value="Ser-Thr/Tyr_kinase_cat_dom"/>
</dbReference>
<accession>A0A2C9WDZ1</accession>
<proteinExistence type="inferred from homology"/>
<organism evidence="9 10">
    <name type="scientific">Manihot esculenta</name>
    <name type="common">Cassava</name>
    <name type="synonym">Jatropha manihot</name>
    <dbReference type="NCBI Taxonomy" id="3983"/>
    <lineage>
        <taxon>Eukaryota</taxon>
        <taxon>Viridiplantae</taxon>
        <taxon>Streptophyta</taxon>
        <taxon>Embryophyta</taxon>
        <taxon>Tracheophyta</taxon>
        <taxon>Spermatophyta</taxon>
        <taxon>Magnoliopsida</taxon>
        <taxon>eudicotyledons</taxon>
        <taxon>Gunneridae</taxon>
        <taxon>Pentapetalae</taxon>
        <taxon>rosids</taxon>
        <taxon>fabids</taxon>
        <taxon>Malpighiales</taxon>
        <taxon>Euphorbiaceae</taxon>
        <taxon>Crotonoideae</taxon>
        <taxon>Manihoteae</taxon>
        <taxon>Manihot</taxon>
    </lineage>
</organism>
<dbReference type="SMART" id="SM00220">
    <property type="entry name" value="S_TKc"/>
    <property type="match status" value="1"/>
</dbReference>
<evidence type="ECO:0000256" key="5">
    <source>
        <dbReference type="ARBA" id="ARBA00022840"/>
    </source>
</evidence>
<dbReference type="InterPro" id="IPR008271">
    <property type="entry name" value="Ser/Thr_kinase_AS"/>
</dbReference>
<keyword evidence="2" id="KW-0808">Transferase</keyword>
<keyword evidence="4" id="KW-0418">Kinase</keyword>
<evidence type="ECO:0000259" key="8">
    <source>
        <dbReference type="PROSITE" id="PS50011"/>
    </source>
</evidence>
<dbReference type="OMA" id="CENQFIV"/>
<dbReference type="InterPro" id="IPR017441">
    <property type="entry name" value="Protein_kinase_ATP_BS"/>
</dbReference>
<evidence type="ECO:0000313" key="9">
    <source>
        <dbReference type="EMBL" id="OAY58071.1"/>
    </source>
</evidence>
<evidence type="ECO:0000313" key="10">
    <source>
        <dbReference type="Proteomes" id="UP000091857"/>
    </source>
</evidence>
<keyword evidence="10" id="KW-1185">Reference proteome</keyword>
<dbReference type="GO" id="GO:0004672">
    <property type="term" value="F:protein kinase activity"/>
    <property type="evidence" value="ECO:0000318"/>
    <property type="project" value="GO_Central"/>
</dbReference>
<dbReference type="FunFam" id="1.10.510.10:FF:000540">
    <property type="entry name" value="Serine/threonine-protein kinase-like protein"/>
    <property type="match status" value="1"/>
</dbReference>
<dbReference type="AlphaFoldDB" id="A0A2C9WDZ1"/>
<dbReference type="InterPro" id="IPR000719">
    <property type="entry name" value="Prot_kinase_dom"/>
</dbReference>
<dbReference type="OrthoDB" id="4062651at2759"/>
<sequence length="493" mass="54613">MGFLSCNAESAIATCDPYNWDRRNKTKLIKIRDFTYPELVKATNGFSAESFLGKGSHGTVYKACLDDGRLIAAVKKTYPNLSIAIHSNCTTCTTPAENEIEILSRVHHQRLVNLIGSGEDSKGRKLLVVEYMPNGSLYSLLHCSSRPPSWTRRVQFALQIAKAVQALHLANPPVIHRDIKSSNVLIDESWNARLGDFGLALRGHVEDVRIKCTPPAGTLGYLDPGYLAPGDLSTKSDVFSFGILLLEVISGRNAIDVNYSPPSIVDWAVPLIKRRDFSAICDDRIGSPVDPGVMDNLAILAARCVRSTAEKRPGMAEIVEGLKIASKRVNAPHIWNRLRRSVGLVEESRTLKTVIDSNEEVINADKTIRGGSRRNRKVSSVSSVGSENEPIQWVRERVIRSKSTGSFGEIKMGRFDSRKKAVKMPVVKLSKSRSMGILHSPQLLRYKNNIGIGLEMKRVIDSREVESSMSKLLIGLDEKSEREMQEKPLVSII</sequence>
<keyword evidence="1 7" id="KW-0723">Serine/threonine-protein kinase</keyword>
<feature type="domain" description="Protein kinase" evidence="8">
    <location>
        <begin position="46"/>
        <end position="336"/>
    </location>
</feature>
<evidence type="ECO:0000256" key="6">
    <source>
        <dbReference type="PROSITE-ProRule" id="PRU10141"/>
    </source>
</evidence>
<dbReference type="Pfam" id="PF07714">
    <property type="entry name" value="PK_Tyr_Ser-Thr"/>
    <property type="match status" value="1"/>
</dbReference>
<dbReference type="GO" id="GO:0005524">
    <property type="term" value="F:ATP binding"/>
    <property type="evidence" value="ECO:0007669"/>
    <property type="project" value="UniProtKB-UniRule"/>
</dbReference>
<dbReference type="Gene3D" id="3.30.200.20">
    <property type="entry name" value="Phosphorylase Kinase, domain 1"/>
    <property type="match status" value="1"/>
</dbReference>
<keyword evidence="3 6" id="KW-0547">Nucleotide-binding</keyword>
<dbReference type="Gramene" id="Manes.02G147200.1.v8.1">
    <property type="protein sequence ID" value="Manes.02G147200.1.v8.1.CDS.1"/>
    <property type="gene ID" value="Manes.02G147200.v8.1"/>
</dbReference>
<comment type="similarity">
    <text evidence="7">Belongs to the protein kinase superfamily.</text>
</comment>
<dbReference type="PANTHER" id="PTHR46146:SF23">
    <property type="entry name" value="PROTEIN KINASE DOMAIN-CONTAINING PROTEIN"/>
    <property type="match status" value="1"/>
</dbReference>